<accession>A0ABV4UAF0</accession>
<keyword evidence="3" id="KW-1185">Reference proteome</keyword>
<feature type="transmembrane region" description="Helical" evidence="1">
    <location>
        <begin position="454"/>
        <end position="479"/>
    </location>
</feature>
<feature type="transmembrane region" description="Helical" evidence="1">
    <location>
        <begin position="525"/>
        <end position="547"/>
    </location>
</feature>
<feature type="transmembrane region" description="Helical" evidence="1">
    <location>
        <begin position="81"/>
        <end position="102"/>
    </location>
</feature>
<reference evidence="2 3" key="1">
    <citation type="submission" date="2024-08" db="EMBL/GenBank/DDBJ databases">
        <title>Whole-genome sequencing of halo(alkali)philic microorganisms from hypersaline lakes.</title>
        <authorList>
            <person name="Sorokin D.Y."/>
            <person name="Merkel A.Y."/>
            <person name="Messina E."/>
            <person name="Yakimov M."/>
        </authorList>
    </citation>
    <scope>NUCLEOTIDE SEQUENCE [LARGE SCALE GENOMIC DNA]</scope>
    <source>
        <strain evidence="2 3">AB-hyl4</strain>
    </source>
</reference>
<comment type="caution">
    <text evidence="2">The sequence shown here is derived from an EMBL/GenBank/DDBJ whole genome shotgun (WGS) entry which is preliminary data.</text>
</comment>
<protein>
    <submittedName>
        <fullName evidence="2">Permease prefix domain 1-containing protein</fullName>
    </submittedName>
</protein>
<keyword evidence="1" id="KW-1133">Transmembrane helix</keyword>
<feature type="transmembrane region" description="Helical" evidence="1">
    <location>
        <begin position="638"/>
        <end position="657"/>
    </location>
</feature>
<keyword evidence="1" id="KW-0472">Membrane</keyword>
<dbReference type="NCBIfam" id="NF038403">
    <property type="entry name" value="perm_prefix_1"/>
    <property type="match status" value="1"/>
</dbReference>
<gene>
    <name evidence="2" type="ORF">ACERK3_17205</name>
</gene>
<keyword evidence="1" id="KW-0812">Transmembrane</keyword>
<feature type="transmembrane region" description="Helical" evidence="1">
    <location>
        <begin position="599"/>
        <end position="617"/>
    </location>
</feature>
<evidence type="ECO:0000313" key="3">
    <source>
        <dbReference type="Proteomes" id="UP001575105"/>
    </source>
</evidence>
<sequence>MSTRLHELAERVTHRLRMDPDLRRDVAEELTSHLDASTAEYIDAGEPVERAEAQAMRALGDEQDLADQLWRANRGRIRLRFWLRWTARVVLVPAVLLAVALIPMQHRLEQRDARQLQALMAWQMEPGVAGVDGAAQPVAIDDHALLRHLDERERRLVLGDPEAQSALESAAAMVEAYPDDPAVHARYALTWIGSLDSDALARGEADTQALLDTLERGKQLEPDNGLYDLLKASLLVYRAGVLNQRDGEMQLELDDREAMEAVVAAFVAASQSAYLRTHGVDLVGRQMALLPASRSANEYMLRQSIFASAALRGGIQYSARSRFTARYVAAYARQLGEEGRVDEARSLLSHVQHVGVRMVEDAGLLTIVLTGSSIAALGLSAEVHVLEEAGLDDEAADVQAVYDALLHEHTRFRETLHVDLPPLSSPLHLMRMNRQDQTGAVWIDRAERVWLSQVALLTGLWMLLAVTACAALASIVSLLRHRDGSERPRLVWPNMLEIAVAAGVVLAVMVGFYAVRFWMMDVPTIAAASAAGLLAALGVVLIGAMLVRRAMARQGLPVAALSKWWHAVTVVCVIGLGVLMFDIPVLSTRHGNSSPLTPMIAALVLTATWALLGVVRLSQLRKRTAMYRRTLVRSALPWLAMATLTVGLVGGGVLLISESTTIDALDRHANVGITHERDHSAVTAYRDWLADSVR</sequence>
<feature type="transmembrane region" description="Helical" evidence="1">
    <location>
        <begin position="491"/>
        <end position="513"/>
    </location>
</feature>
<dbReference type="RefSeq" id="WP_425346943.1">
    <property type="nucleotide sequence ID" value="NZ_JBGUBD010000014.1"/>
</dbReference>
<feature type="transmembrane region" description="Helical" evidence="1">
    <location>
        <begin position="567"/>
        <end position="587"/>
    </location>
</feature>
<proteinExistence type="predicted"/>
<dbReference type="EMBL" id="JBGUBD010000014">
    <property type="protein sequence ID" value="MFA9480018.1"/>
    <property type="molecule type" value="Genomic_DNA"/>
</dbReference>
<dbReference type="Proteomes" id="UP001575105">
    <property type="component" value="Unassembled WGS sequence"/>
</dbReference>
<evidence type="ECO:0000256" key="1">
    <source>
        <dbReference type="SAM" id="Phobius"/>
    </source>
</evidence>
<evidence type="ECO:0000313" key="2">
    <source>
        <dbReference type="EMBL" id="MFA9480018.1"/>
    </source>
</evidence>
<dbReference type="InterPro" id="IPR047928">
    <property type="entry name" value="Perm_prefix_1"/>
</dbReference>
<name>A0ABV4UAF0_9BACT</name>
<organism evidence="2 3">
    <name type="scientific">Natronomicrosphaera hydrolytica</name>
    <dbReference type="NCBI Taxonomy" id="3242702"/>
    <lineage>
        <taxon>Bacteria</taxon>
        <taxon>Pseudomonadati</taxon>
        <taxon>Planctomycetota</taxon>
        <taxon>Phycisphaerae</taxon>
        <taxon>Phycisphaerales</taxon>
        <taxon>Phycisphaeraceae</taxon>
        <taxon>Natronomicrosphaera</taxon>
    </lineage>
</organism>